<comment type="caution">
    <text evidence="1">The sequence shown here is derived from an EMBL/GenBank/DDBJ whole genome shotgun (WGS) entry which is preliminary data.</text>
</comment>
<dbReference type="AlphaFoldDB" id="A0A0K9PT96"/>
<dbReference type="PANTHER" id="PTHR45654:SF5">
    <property type="entry name" value="HOMEOBOX-LEUCINE ZIPPER PROTEIN ANTHOCYANINLESS 2-RELATED"/>
    <property type="match status" value="1"/>
</dbReference>
<dbReference type="EMBL" id="LFYR01000643">
    <property type="protein sequence ID" value="KMZ72169.1"/>
    <property type="molecule type" value="Genomic_DNA"/>
</dbReference>
<reference evidence="2" key="1">
    <citation type="journal article" date="2016" name="Nature">
        <title>The genome of the seagrass Zostera marina reveals angiosperm adaptation to the sea.</title>
        <authorList>
            <person name="Olsen J.L."/>
            <person name="Rouze P."/>
            <person name="Verhelst B."/>
            <person name="Lin Y.-C."/>
            <person name="Bayer T."/>
            <person name="Collen J."/>
            <person name="Dattolo E."/>
            <person name="De Paoli E."/>
            <person name="Dittami S."/>
            <person name="Maumus F."/>
            <person name="Michel G."/>
            <person name="Kersting A."/>
            <person name="Lauritano C."/>
            <person name="Lohaus R."/>
            <person name="Toepel M."/>
            <person name="Tonon T."/>
            <person name="Vanneste K."/>
            <person name="Amirebrahimi M."/>
            <person name="Brakel J."/>
            <person name="Bostroem C."/>
            <person name="Chovatia M."/>
            <person name="Grimwood J."/>
            <person name="Jenkins J.W."/>
            <person name="Jueterbock A."/>
            <person name="Mraz A."/>
            <person name="Stam W.T."/>
            <person name="Tice H."/>
            <person name="Bornberg-Bauer E."/>
            <person name="Green P.J."/>
            <person name="Pearson G.A."/>
            <person name="Procaccini G."/>
            <person name="Duarte C.M."/>
            <person name="Schmutz J."/>
            <person name="Reusch T.B.H."/>
            <person name="Van de Peer Y."/>
        </authorList>
    </citation>
    <scope>NUCLEOTIDE SEQUENCE [LARGE SCALE GENOMIC DNA]</scope>
    <source>
        <strain evidence="2">cv. Finnish</strain>
    </source>
</reference>
<organism evidence="1 2">
    <name type="scientific">Zostera marina</name>
    <name type="common">Eelgrass</name>
    <dbReference type="NCBI Taxonomy" id="29655"/>
    <lineage>
        <taxon>Eukaryota</taxon>
        <taxon>Viridiplantae</taxon>
        <taxon>Streptophyta</taxon>
        <taxon>Embryophyta</taxon>
        <taxon>Tracheophyta</taxon>
        <taxon>Spermatophyta</taxon>
        <taxon>Magnoliopsida</taxon>
        <taxon>Liliopsida</taxon>
        <taxon>Zosteraceae</taxon>
        <taxon>Zostera</taxon>
    </lineage>
</organism>
<evidence type="ECO:0000313" key="1">
    <source>
        <dbReference type="EMBL" id="KMZ72169.1"/>
    </source>
</evidence>
<sequence>MNELEKLIHMKNPIWISHSESGKETINHEDCLHVFPRIIGEKPIGFVSEATRESGNVIINNSVLVDTLMI</sequence>
<keyword evidence="2" id="KW-1185">Reference proteome</keyword>
<dbReference type="STRING" id="29655.A0A0K9PT96"/>
<protein>
    <submittedName>
        <fullName evidence="1">Uncharacterized protein</fullName>
    </submittedName>
</protein>
<dbReference type="InterPro" id="IPR042160">
    <property type="entry name" value="HD-Zip_IV"/>
</dbReference>
<accession>A0A0K9PT96</accession>
<name>A0A0K9PT96_ZOSMR</name>
<evidence type="ECO:0000313" key="2">
    <source>
        <dbReference type="Proteomes" id="UP000036987"/>
    </source>
</evidence>
<dbReference type="Proteomes" id="UP000036987">
    <property type="component" value="Unassembled WGS sequence"/>
</dbReference>
<dbReference type="OMA" id="TINHEDC"/>
<dbReference type="PANTHER" id="PTHR45654">
    <property type="entry name" value="HOMEOBOX-LEUCINE ZIPPER PROTEIN MERISTEM L1"/>
    <property type="match status" value="1"/>
</dbReference>
<proteinExistence type="predicted"/>
<dbReference type="OrthoDB" id="1304338at2759"/>
<gene>
    <name evidence="1" type="ORF">ZOSMA_16G01400</name>
</gene>